<name>A0A061SDA3_9CHLO</name>
<evidence type="ECO:0000313" key="2">
    <source>
        <dbReference type="EMBL" id="JAC81029.1"/>
    </source>
</evidence>
<reference evidence="2" key="1">
    <citation type="submission" date="2014-05" db="EMBL/GenBank/DDBJ databases">
        <title>The transcriptome of the halophilic microalga Tetraselmis sp. GSL018 isolated from the Great Salt Lake, Utah.</title>
        <authorList>
            <person name="Jinkerson R.E."/>
            <person name="D'Adamo S."/>
            <person name="Posewitz M.C."/>
        </authorList>
    </citation>
    <scope>NUCLEOTIDE SEQUENCE</scope>
    <source>
        <strain evidence="2">GSL018</strain>
    </source>
</reference>
<feature type="compositionally biased region" description="Polar residues" evidence="1">
    <location>
        <begin position="7"/>
        <end position="21"/>
    </location>
</feature>
<dbReference type="Gene3D" id="2.130.10.10">
    <property type="entry name" value="YVTN repeat-like/Quinoprotein amine dehydrogenase"/>
    <property type="match status" value="1"/>
</dbReference>
<feature type="region of interest" description="Disordered" evidence="1">
    <location>
        <begin position="1"/>
        <end position="65"/>
    </location>
</feature>
<dbReference type="SUPFAM" id="SSF50998">
    <property type="entry name" value="Quinoprotein alcohol dehydrogenase-like"/>
    <property type="match status" value="1"/>
</dbReference>
<gene>
    <name evidence="2" type="ORF">TSPGSL018_8855</name>
</gene>
<proteinExistence type="predicted"/>
<feature type="non-terminal residue" evidence="2">
    <location>
        <position position="321"/>
    </location>
</feature>
<dbReference type="InterPro" id="IPR011047">
    <property type="entry name" value="Quinoprotein_ADH-like_sf"/>
</dbReference>
<sequence>MEEKSELVNSVVSFNVPAPSNESTETGSGGSTSGRPKNAGSAVKWRNVTPSRVVQGEEEATTCSKSKLNDTEKDVIAAFREAAQKKALVSRVGRAVRNVLRKKKTESTSGFTDGADETLPVQTQDGRRVFRVGSMLMLSKPAQHEEFDLHGPKTLGCFSRELPGLRGVNCMVLHRGGELILTGGSEKPSLKQLAHETGWVQVWEKNGDCWSWSLDKTVTGEGSSRGSRDKEELREVPVRVSMSIEQSWVSDLGDTLPPVTAIDCHGKLALGVTGHGSPGGSLRGGKCYVVTWCLNTGNVKRFFQGHRNEVTAVKFHHKEPW</sequence>
<accession>A0A061SDA3</accession>
<dbReference type="AlphaFoldDB" id="A0A061SDA3"/>
<evidence type="ECO:0000256" key="1">
    <source>
        <dbReference type="SAM" id="MobiDB-lite"/>
    </source>
</evidence>
<protein>
    <submittedName>
        <fullName evidence="2">Uncharacterized protein</fullName>
    </submittedName>
</protein>
<dbReference type="EMBL" id="GBEZ01004168">
    <property type="protein sequence ID" value="JAC81029.1"/>
    <property type="molecule type" value="Transcribed_RNA"/>
</dbReference>
<organism evidence="2">
    <name type="scientific">Tetraselmis sp. GSL018</name>
    <dbReference type="NCBI Taxonomy" id="582737"/>
    <lineage>
        <taxon>Eukaryota</taxon>
        <taxon>Viridiplantae</taxon>
        <taxon>Chlorophyta</taxon>
        <taxon>core chlorophytes</taxon>
        <taxon>Chlorodendrophyceae</taxon>
        <taxon>Chlorodendrales</taxon>
        <taxon>Chlorodendraceae</taxon>
        <taxon>Tetraselmis</taxon>
    </lineage>
</organism>
<dbReference type="InterPro" id="IPR015943">
    <property type="entry name" value="WD40/YVTN_repeat-like_dom_sf"/>
</dbReference>